<organism evidence="5">
    <name type="scientific">Attheya septentrionalis</name>
    <dbReference type="NCBI Taxonomy" id="420275"/>
    <lineage>
        <taxon>Eukaryota</taxon>
        <taxon>Sar</taxon>
        <taxon>Stramenopiles</taxon>
        <taxon>Ochrophyta</taxon>
        <taxon>Bacillariophyta</taxon>
        <taxon>Coscinodiscophyceae</taxon>
        <taxon>Chaetocerotophycidae</taxon>
        <taxon>Chaetocerotales</taxon>
        <taxon>Attheyaceae</taxon>
        <taxon>Attheya</taxon>
    </lineage>
</organism>
<evidence type="ECO:0000256" key="3">
    <source>
        <dbReference type="ARBA" id="ARBA00022827"/>
    </source>
</evidence>
<dbReference type="GO" id="GO:0008115">
    <property type="term" value="F:sarcosine oxidase activity"/>
    <property type="evidence" value="ECO:0007669"/>
    <property type="project" value="TreeGrafter"/>
</dbReference>
<evidence type="ECO:0000256" key="4">
    <source>
        <dbReference type="ARBA" id="ARBA00023002"/>
    </source>
</evidence>
<comment type="cofactor">
    <cofactor evidence="1">
        <name>FAD</name>
        <dbReference type="ChEBI" id="CHEBI:57692"/>
    </cofactor>
</comment>
<protein>
    <recommendedName>
        <fullName evidence="6">FAD dependent oxidoreductase domain-containing protein</fullName>
    </recommendedName>
</protein>
<dbReference type="AlphaFoldDB" id="A0A7S2XNI1"/>
<dbReference type="GO" id="GO:0050660">
    <property type="term" value="F:flavin adenine dinucleotide binding"/>
    <property type="evidence" value="ECO:0007669"/>
    <property type="project" value="InterPro"/>
</dbReference>
<reference evidence="5" key="1">
    <citation type="submission" date="2021-01" db="EMBL/GenBank/DDBJ databases">
        <authorList>
            <person name="Corre E."/>
            <person name="Pelletier E."/>
            <person name="Niang G."/>
            <person name="Scheremetjew M."/>
            <person name="Finn R."/>
            <person name="Kale V."/>
            <person name="Holt S."/>
            <person name="Cochrane G."/>
            <person name="Meng A."/>
            <person name="Brown T."/>
            <person name="Cohen L."/>
        </authorList>
    </citation>
    <scope>NUCLEOTIDE SEQUENCE</scope>
    <source>
        <strain evidence="5">CCMP2084</strain>
    </source>
</reference>
<evidence type="ECO:0000313" key="5">
    <source>
        <dbReference type="EMBL" id="CAD9817135.1"/>
    </source>
</evidence>
<dbReference type="InterPro" id="IPR045170">
    <property type="entry name" value="MTOX"/>
</dbReference>
<dbReference type="EMBL" id="HBHQ01013489">
    <property type="protein sequence ID" value="CAD9817135.1"/>
    <property type="molecule type" value="Transcribed_RNA"/>
</dbReference>
<evidence type="ECO:0000256" key="1">
    <source>
        <dbReference type="ARBA" id="ARBA00001974"/>
    </source>
</evidence>
<keyword evidence="4" id="KW-0560">Oxidoreductase</keyword>
<keyword evidence="3" id="KW-0274">FAD</keyword>
<dbReference type="PANTHER" id="PTHR10961">
    <property type="entry name" value="PEROXISOMAL SARCOSINE OXIDASE"/>
    <property type="match status" value="1"/>
</dbReference>
<evidence type="ECO:0000256" key="2">
    <source>
        <dbReference type="ARBA" id="ARBA00022630"/>
    </source>
</evidence>
<proteinExistence type="predicted"/>
<dbReference type="Gene3D" id="3.50.50.60">
    <property type="entry name" value="FAD/NAD(P)-binding domain"/>
    <property type="match status" value="1"/>
</dbReference>
<sequence>MDVAPNADAKLFQPSQMPAWFRVPPPPPHQSETESTATAIVLTPPIYGLPADPSSDHPSWIKVALHGRDTVVDPDANLTQTCVTPEELDELARPTIDFLKVATRRTTQIKTTMNDNNSQSPPLFVLAKPCLYTVTPDEHFLVGPPAAAASQRNVYAAARLSGHGFKMVPALGQALADLALENGTTNLPIEFLSPTRFHI</sequence>
<dbReference type="PANTHER" id="PTHR10961:SF7">
    <property type="entry name" value="FAD DEPENDENT OXIDOREDUCTASE DOMAIN-CONTAINING PROTEIN"/>
    <property type="match status" value="1"/>
</dbReference>
<evidence type="ECO:0008006" key="6">
    <source>
        <dbReference type="Google" id="ProtNLM"/>
    </source>
</evidence>
<gene>
    <name evidence="5" type="ORF">ASEP1449_LOCUS8967</name>
</gene>
<accession>A0A7S2XNI1</accession>
<name>A0A7S2XNI1_9STRA</name>
<keyword evidence="2" id="KW-0285">Flavoprotein</keyword>
<dbReference type="InterPro" id="IPR036188">
    <property type="entry name" value="FAD/NAD-bd_sf"/>
</dbReference>